<keyword evidence="13" id="KW-1185">Reference proteome</keyword>
<evidence type="ECO:0000256" key="7">
    <source>
        <dbReference type="ARBA" id="ARBA00023317"/>
    </source>
</evidence>
<evidence type="ECO:0000256" key="10">
    <source>
        <dbReference type="RuleBase" id="RU366007"/>
    </source>
</evidence>
<evidence type="ECO:0000259" key="11">
    <source>
        <dbReference type="Pfam" id="PF00676"/>
    </source>
</evidence>
<dbReference type="Pfam" id="PF00676">
    <property type="entry name" value="E1_dh"/>
    <property type="match status" value="1"/>
</dbReference>
<dbReference type="InterPro" id="IPR017596">
    <property type="entry name" value="PdhA/BkdA"/>
</dbReference>
<dbReference type="Gene3D" id="3.40.50.970">
    <property type="match status" value="1"/>
</dbReference>
<dbReference type="KEGG" id="palo:E6C60_2071"/>
<gene>
    <name evidence="12" type="ORF">E6C60_2071</name>
</gene>
<dbReference type="AlphaFoldDB" id="A0A4P8XJH9"/>
<dbReference type="PANTHER" id="PTHR43380:SF1">
    <property type="entry name" value="2-OXOISOVALERATE DEHYDROGENASE SUBUNIT ALPHA, MITOCHONDRIAL"/>
    <property type="match status" value="1"/>
</dbReference>
<evidence type="ECO:0000256" key="2">
    <source>
        <dbReference type="ARBA" id="ARBA00011870"/>
    </source>
</evidence>
<keyword evidence="7 10" id="KW-0670">Pyruvate</keyword>
<keyword evidence="6 10" id="KW-0786">Thiamine pyrophosphate</keyword>
<accession>A0A4P8XJH9</accession>
<dbReference type="EMBL" id="CP040396">
    <property type="protein sequence ID" value="QCT02786.1"/>
    <property type="molecule type" value="Genomic_DNA"/>
</dbReference>
<evidence type="ECO:0000256" key="3">
    <source>
        <dbReference type="ARBA" id="ARBA00012281"/>
    </source>
</evidence>
<keyword evidence="5 10" id="KW-0560">Oxidoreductase</keyword>
<dbReference type="InterPro" id="IPR050771">
    <property type="entry name" value="Alpha-ketoacid_DH_E1_comp"/>
</dbReference>
<sequence>MKQVYNNSITAELDIQIFIEVKKMTKVPYEVYSEEVEALSVLSPEGEIVNQDLMPELTDEQLKEIMYRMVFTRTWDDRAVNLGRQGRLGFYAPVSGQEATMVGSVYALDKEDFVCPGYRDMPQIVWHGLPLYQAFLYSRGHQHGGQIPDGVNVLMPQIIIGAQILHAMGIAMGYKLKKQKQVVITYTGDGGSSEGDFYEGLNFAGVYKLPTIFFVQNNGYAITTPFSKQTAALSIAHKAVAAGIKGVKVDGMDVLAVIKAVRDAAERGRNGEGATLIEAVTYRFRPHSMSDDASKYRSKEEEAEWNAKDPIVRMAKFLEKKGLWSEEDTARVKEEAKATVNEQIKKAEKTEKMTVSGLIDSMFEQTPKHLEEQKADFQ</sequence>
<evidence type="ECO:0000256" key="6">
    <source>
        <dbReference type="ARBA" id="ARBA00023052"/>
    </source>
</evidence>
<reference evidence="12 13" key="1">
    <citation type="submission" date="2019-05" db="EMBL/GenBank/DDBJ databases">
        <authorList>
            <person name="Chen C."/>
        </authorList>
    </citation>
    <scope>NUCLEOTIDE SEQUENCE [LARGE SCALE GENOMIC DNA]</scope>
    <source>
        <strain evidence="12 13">HB172198</strain>
    </source>
</reference>
<dbReference type="Proteomes" id="UP000300879">
    <property type="component" value="Chromosome"/>
</dbReference>
<dbReference type="InterPro" id="IPR029061">
    <property type="entry name" value="THDP-binding"/>
</dbReference>
<dbReference type="PANTHER" id="PTHR43380">
    <property type="entry name" value="2-OXOISOVALERATE DEHYDROGENASE SUBUNIT ALPHA, MITOCHONDRIAL"/>
    <property type="match status" value="1"/>
</dbReference>
<evidence type="ECO:0000256" key="4">
    <source>
        <dbReference type="ARBA" id="ARBA00014159"/>
    </source>
</evidence>
<evidence type="ECO:0000256" key="9">
    <source>
        <dbReference type="ARBA" id="ARBA00051231"/>
    </source>
</evidence>
<evidence type="ECO:0000256" key="5">
    <source>
        <dbReference type="ARBA" id="ARBA00023002"/>
    </source>
</evidence>
<name>A0A4P8XJH9_9BACL</name>
<evidence type="ECO:0000313" key="13">
    <source>
        <dbReference type="Proteomes" id="UP000300879"/>
    </source>
</evidence>
<dbReference type="EC" id="1.2.4.1" evidence="3 10"/>
<comment type="subunit">
    <text evidence="2 10">Heterodimer of an alpha and a beta chain.</text>
</comment>
<feature type="domain" description="Dehydrogenase E1 component" evidence="11">
    <location>
        <begin position="68"/>
        <end position="354"/>
    </location>
</feature>
<dbReference type="GO" id="GO:0009083">
    <property type="term" value="P:branched-chain amino acid catabolic process"/>
    <property type="evidence" value="ECO:0007669"/>
    <property type="project" value="TreeGrafter"/>
</dbReference>
<dbReference type="CDD" id="cd02000">
    <property type="entry name" value="TPP_E1_PDC_ADC_BCADC"/>
    <property type="match status" value="1"/>
</dbReference>
<evidence type="ECO:0000313" key="12">
    <source>
        <dbReference type="EMBL" id="QCT02786.1"/>
    </source>
</evidence>
<dbReference type="InterPro" id="IPR001017">
    <property type="entry name" value="DH_E1"/>
</dbReference>
<dbReference type="SUPFAM" id="SSF52518">
    <property type="entry name" value="Thiamin diphosphate-binding fold (THDP-binding)"/>
    <property type="match status" value="1"/>
</dbReference>
<comment type="cofactor">
    <cofactor evidence="1 10">
        <name>thiamine diphosphate</name>
        <dbReference type="ChEBI" id="CHEBI:58937"/>
    </cofactor>
</comment>
<evidence type="ECO:0000256" key="1">
    <source>
        <dbReference type="ARBA" id="ARBA00001964"/>
    </source>
</evidence>
<organism evidence="12 13">
    <name type="scientific">Paenibacillus algicola</name>
    <dbReference type="NCBI Taxonomy" id="2565926"/>
    <lineage>
        <taxon>Bacteria</taxon>
        <taxon>Bacillati</taxon>
        <taxon>Bacillota</taxon>
        <taxon>Bacilli</taxon>
        <taxon>Bacillales</taxon>
        <taxon>Paenibacillaceae</taxon>
        <taxon>Paenibacillus</taxon>
    </lineage>
</organism>
<comment type="function">
    <text evidence="8 10">The pyruvate dehydrogenase complex catalyzes the overall conversion of pyruvate to acetyl-CoA and CO(2). It contains multiple copies of three enzymatic components: pyruvate dehydrogenase (E1), dihydrolipoamide acetyltransferase (E2) and lipoamide dehydrogenase (E3).</text>
</comment>
<evidence type="ECO:0000256" key="8">
    <source>
        <dbReference type="ARBA" id="ARBA00025211"/>
    </source>
</evidence>
<dbReference type="GO" id="GO:0004739">
    <property type="term" value="F:pyruvate dehydrogenase (acetyl-transferring) activity"/>
    <property type="evidence" value="ECO:0007669"/>
    <property type="project" value="UniProtKB-UniRule"/>
</dbReference>
<dbReference type="NCBIfam" id="TIGR03181">
    <property type="entry name" value="PDH_E1_alph_x"/>
    <property type="match status" value="1"/>
</dbReference>
<protein>
    <recommendedName>
        <fullName evidence="4 10">Pyruvate dehydrogenase E1 component subunit alpha</fullName>
        <ecNumber evidence="3 10">1.2.4.1</ecNumber>
    </recommendedName>
</protein>
<comment type="catalytic activity">
    <reaction evidence="9 10">
        <text>N(6)-[(R)-lipoyl]-L-lysyl-[protein] + pyruvate + H(+) = N(6)-[(R)-S(8)-acetyldihydrolipoyl]-L-lysyl-[protein] + CO2</text>
        <dbReference type="Rhea" id="RHEA:19189"/>
        <dbReference type="Rhea" id="RHEA-COMP:10474"/>
        <dbReference type="Rhea" id="RHEA-COMP:10478"/>
        <dbReference type="ChEBI" id="CHEBI:15361"/>
        <dbReference type="ChEBI" id="CHEBI:15378"/>
        <dbReference type="ChEBI" id="CHEBI:16526"/>
        <dbReference type="ChEBI" id="CHEBI:83099"/>
        <dbReference type="ChEBI" id="CHEBI:83111"/>
        <dbReference type="EC" id="1.2.4.1"/>
    </reaction>
</comment>
<proteinExistence type="predicted"/>